<dbReference type="InterPro" id="IPR050960">
    <property type="entry name" value="AB_hydrolase_4_sf"/>
</dbReference>
<keyword evidence="4" id="KW-1185">Reference proteome</keyword>
<name>A0ABD3Q995_9STRA</name>
<dbReference type="EMBL" id="JABMIG020000061">
    <property type="protein sequence ID" value="KAL3796693.1"/>
    <property type="molecule type" value="Genomic_DNA"/>
</dbReference>
<dbReference type="PANTHER" id="PTHR10794">
    <property type="entry name" value="ABHYDROLASE DOMAIN-CONTAINING PROTEIN"/>
    <property type="match status" value="1"/>
</dbReference>
<comment type="caution">
    <text evidence="3">The sequence shown here is derived from an EMBL/GenBank/DDBJ whole genome shotgun (WGS) entry which is preliminary data.</text>
</comment>
<evidence type="ECO:0000313" key="3">
    <source>
        <dbReference type="EMBL" id="KAL3796693.1"/>
    </source>
</evidence>
<dbReference type="InterPro" id="IPR029058">
    <property type="entry name" value="AB_hydrolase_fold"/>
</dbReference>
<gene>
    <name evidence="3" type="ORF">HJC23_009993</name>
</gene>
<comment type="similarity">
    <text evidence="1">Belongs to the AB hydrolase superfamily. AB hydrolase 4 family.</text>
</comment>
<evidence type="ECO:0000256" key="2">
    <source>
        <dbReference type="SAM" id="Phobius"/>
    </source>
</evidence>
<feature type="transmembrane region" description="Helical" evidence="2">
    <location>
        <begin position="83"/>
        <end position="102"/>
    </location>
</feature>
<feature type="transmembrane region" description="Helical" evidence="2">
    <location>
        <begin position="42"/>
        <end position="62"/>
    </location>
</feature>
<sequence length="432" mass="48652">MSCSFEVLNNLVFVPNAGSDKSIGVESKWAEGNTITSFSHEISLLSALSFIALMFLVGLWVIRWTLSRKIVTSRVAPGNFARSQAISTALLLILACEVPVFLSTPNEGLVDLIQGTDPLLNEILARVPSIRQGPSPPIFLRNRHIQFIPWLIQNEIHRLQGIPFQRQYVDVSDCASKVDECHSPQMNDTITLDIFPPFDSDEYANDFNRSSPVILFAPGLRCHSQDLPGNSIIRKAFGAGFRSIVVNRRGHTPNQRLKSPRWNLFGDVDDLEQVYWFLKNNLVTNDTAFFLHGISSGTAVTVTALSKWDRRRMEEPDRKTPTVLASVAVTPGYDISKVFRRDRFLWPYNDFLMQGVKDHFVVQNEGLLREYNNDAVDKILEATNLQEIVDAGVQFAGYDNSSLYYQHLNPINELRDISTPKLVLNAVDDVSI</sequence>
<evidence type="ECO:0000313" key="4">
    <source>
        <dbReference type="Proteomes" id="UP001516023"/>
    </source>
</evidence>
<protein>
    <recommendedName>
        <fullName evidence="5">Serine aminopeptidase S33 domain-containing protein</fullName>
    </recommendedName>
</protein>
<dbReference type="PANTHER" id="PTHR10794:SF93">
    <property type="entry name" value="SERINE AMINOPEPTIDASE S33 DOMAIN-CONTAINING PROTEIN"/>
    <property type="match status" value="1"/>
</dbReference>
<evidence type="ECO:0000256" key="1">
    <source>
        <dbReference type="ARBA" id="ARBA00010884"/>
    </source>
</evidence>
<organism evidence="3 4">
    <name type="scientific">Cyclotella cryptica</name>
    <dbReference type="NCBI Taxonomy" id="29204"/>
    <lineage>
        <taxon>Eukaryota</taxon>
        <taxon>Sar</taxon>
        <taxon>Stramenopiles</taxon>
        <taxon>Ochrophyta</taxon>
        <taxon>Bacillariophyta</taxon>
        <taxon>Coscinodiscophyceae</taxon>
        <taxon>Thalassiosirophycidae</taxon>
        <taxon>Stephanodiscales</taxon>
        <taxon>Stephanodiscaceae</taxon>
        <taxon>Cyclotella</taxon>
    </lineage>
</organism>
<keyword evidence="2" id="KW-0812">Transmembrane</keyword>
<evidence type="ECO:0008006" key="5">
    <source>
        <dbReference type="Google" id="ProtNLM"/>
    </source>
</evidence>
<keyword evidence="2" id="KW-1133">Transmembrane helix</keyword>
<dbReference type="Gene3D" id="3.40.50.1820">
    <property type="entry name" value="alpha/beta hydrolase"/>
    <property type="match status" value="1"/>
</dbReference>
<dbReference type="AlphaFoldDB" id="A0ABD3Q995"/>
<keyword evidence="2" id="KW-0472">Membrane</keyword>
<proteinExistence type="inferred from homology"/>
<accession>A0ABD3Q995</accession>
<dbReference type="SUPFAM" id="SSF53474">
    <property type="entry name" value="alpha/beta-Hydrolases"/>
    <property type="match status" value="1"/>
</dbReference>
<reference evidence="3 4" key="1">
    <citation type="journal article" date="2020" name="G3 (Bethesda)">
        <title>Improved Reference Genome for Cyclotella cryptica CCMP332, a Model for Cell Wall Morphogenesis, Salinity Adaptation, and Lipid Production in Diatoms (Bacillariophyta).</title>
        <authorList>
            <person name="Roberts W.R."/>
            <person name="Downey K.M."/>
            <person name="Ruck E.C."/>
            <person name="Traller J.C."/>
            <person name="Alverson A.J."/>
        </authorList>
    </citation>
    <scope>NUCLEOTIDE SEQUENCE [LARGE SCALE GENOMIC DNA]</scope>
    <source>
        <strain evidence="3 4">CCMP332</strain>
    </source>
</reference>
<dbReference type="Proteomes" id="UP001516023">
    <property type="component" value="Unassembled WGS sequence"/>
</dbReference>